<dbReference type="PANTHER" id="PTHR46494:SF1">
    <property type="entry name" value="CORA FAMILY METAL ION TRANSPORTER (EUROFUNG)"/>
    <property type="match status" value="1"/>
</dbReference>
<dbReference type="GO" id="GO:0015095">
    <property type="term" value="F:magnesium ion transmembrane transporter activity"/>
    <property type="evidence" value="ECO:0007669"/>
    <property type="project" value="TreeGrafter"/>
</dbReference>
<keyword evidence="4 5" id="KW-0472">Membrane</keyword>
<evidence type="ECO:0000256" key="5">
    <source>
        <dbReference type="SAM" id="Phobius"/>
    </source>
</evidence>
<evidence type="ECO:0000256" key="4">
    <source>
        <dbReference type="ARBA" id="ARBA00023136"/>
    </source>
</evidence>
<protein>
    <submittedName>
        <fullName evidence="6">Uncharacterized protein</fullName>
    </submittedName>
</protein>
<dbReference type="GO" id="GO:0015087">
    <property type="term" value="F:cobalt ion transmembrane transporter activity"/>
    <property type="evidence" value="ECO:0007669"/>
    <property type="project" value="TreeGrafter"/>
</dbReference>
<feature type="transmembrane region" description="Helical" evidence="5">
    <location>
        <begin position="576"/>
        <end position="596"/>
    </location>
</feature>
<reference evidence="6 7" key="1">
    <citation type="journal article" date="2016" name="Nat. Commun.">
        <title>Ectomycorrhizal ecology is imprinted in the genome of the dominant symbiotic fungus Cenococcum geophilum.</title>
        <authorList>
            <consortium name="DOE Joint Genome Institute"/>
            <person name="Peter M."/>
            <person name="Kohler A."/>
            <person name="Ohm R.A."/>
            <person name="Kuo A."/>
            <person name="Krutzmann J."/>
            <person name="Morin E."/>
            <person name="Arend M."/>
            <person name="Barry K.W."/>
            <person name="Binder M."/>
            <person name="Choi C."/>
            <person name="Clum A."/>
            <person name="Copeland A."/>
            <person name="Grisel N."/>
            <person name="Haridas S."/>
            <person name="Kipfer T."/>
            <person name="LaButti K."/>
            <person name="Lindquist E."/>
            <person name="Lipzen A."/>
            <person name="Maire R."/>
            <person name="Meier B."/>
            <person name="Mihaltcheva S."/>
            <person name="Molinier V."/>
            <person name="Murat C."/>
            <person name="Poggeler S."/>
            <person name="Quandt C.A."/>
            <person name="Sperisen C."/>
            <person name="Tritt A."/>
            <person name="Tisserant E."/>
            <person name="Crous P.W."/>
            <person name="Henrissat B."/>
            <person name="Nehls U."/>
            <person name="Egli S."/>
            <person name="Spatafora J.W."/>
            <person name="Grigoriev I.V."/>
            <person name="Martin F.M."/>
        </authorList>
    </citation>
    <scope>NUCLEOTIDE SEQUENCE [LARGE SCALE GENOMIC DNA]</scope>
    <source>
        <strain evidence="6 7">CBS 459.81</strain>
    </source>
</reference>
<dbReference type="InterPro" id="IPR045863">
    <property type="entry name" value="CorA_TM1_TM2"/>
</dbReference>
<dbReference type="InterPro" id="IPR002523">
    <property type="entry name" value="MgTranspt_CorA/ZnTranspt_ZntB"/>
</dbReference>
<comment type="subcellular location">
    <subcellularLocation>
        <location evidence="1">Cell membrane</location>
        <topology evidence="1">Multi-pass membrane protein</topology>
    </subcellularLocation>
</comment>
<dbReference type="AlphaFoldDB" id="A0A8E2EBL0"/>
<dbReference type="GO" id="GO:0050897">
    <property type="term" value="F:cobalt ion binding"/>
    <property type="evidence" value="ECO:0007669"/>
    <property type="project" value="TreeGrafter"/>
</dbReference>
<accession>A0A8E2EBL0</accession>
<feature type="transmembrane region" description="Helical" evidence="5">
    <location>
        <begin position="542"/>
        <end position="564"/>
    </location>
</feature>
<dbReference type="Proteomes" id="UP000250266">
    <property type="component" value="Unassembled WGS sequence"/>
</dbReference>
<evidence type="ECO:0000313" key="7">
    <source>
        <dbReference type="Proteomes" id="UP000250266"/>
    </source>
</evidence>
<evidence type="ECO:0000256" key="1">
    <source>
        <dbReference type="ARBA" id="ARBA00004651"/>
    </source>
</evidence>
<evidence type="ECO:0000256" key="3">
    <source>
        <dbReference type="ARBA" id="ARBA00022989"/>
    </source>
</evidence>
<dbReference type="Gene3D" id="1.20.58.340">
    <property type="entry name" value="Magnesium transport protein CorA, transmembrane region"/>
    <property type="match status" value="1"/>
</dbReference>
<gene>
    <name evidence="6" type="ORF">K432DRAFT_442708</name>
</gene>
<proteinExistence type="predicted"/>
<dbReference type="GO" id="GO:0000287">
    <property type="term" value="F:magnesium ion binding"/>
    <property type="evidence" value="ECO:0007669"/>
    <property type="project" value="TreeGrafter"/>
</dbReference>
<keyword evidence="2 5" id="KW-0812">Transmembrane</keyword>
<keyword evidence="3 5" id="KW-1133">Transmembrane helix</keyword>
<dbReference type="GO" id="GO:0005886">
    <property type="term" value="C:plasma membrane"/>
    <property type="evidence" value="ECO:0007669"/>
    <property type="project" value="UniProtKB-SubCell"/>
</dbReference>
<organism evidence="6 7">
    <name type="scientific">Lepidopterella palustris CBS 459.81</name>
    <dbReference type="NCBI Taxonomy" id="1314670"/>
    <lineage>
        <taxon>Eukaryota</taxon>
        <taxon>Fungi</taxon>
        <taxon>Dikarya</taxon>
        <taxon>Ascomycota</taxon>
        <taxon>Pezizomycotina</taxon>
        <taxon>Dothideomycetes</taxon>
        <taxon>Pleosporomycetidae</taxon>
        <taxon>Mytilinidiales</taxon>
        <taxon>Argynnaceae</taxon>
        <taxon>Lepidopterella</taxon>
    </lineage>
</organism>
<dbReference type="OrthoDB" id="194358at2759"/>
<evidence type="ECO:0000313" key="6">
    <source>
        <dbReference type="EMBL" id="OCK80991.1"/>
    </source>
</evidence>
<evidence type="ECO:0000256" key="2">
    <source>
        <dbReference type="ARBA" id="ARBA00022692"/>
    </source>
</evidence>
<dbReference type="PANTHER" id="PTHR46494">
    <property type="entry name" value="CORA FAMILY METAL ION TRANSPORTER (EUROFUNG)"/>
    <property type="match status" value="1"/>
</dbReference>
<dbReference type="SUPFAM" id="SSF144083">
    <property type="entry name" value="Magnesium transport protein CorA, transmembrane region"/>
    <property type="match status" value="1"/>
</dbReference>
<name>A0A8E2EBL0_9PEZI</name>
<dbReference type="Pfam" id="PF01544">
    <property type="entry name" value="CorA"/>
    <property type="match status" value="1"/>
</dbReference>
<keyword evidence="7" id="KW-1185">Reference proteome</keyword>
<sequence length="708" mass="81473">MALSKQHVAFFMFSNLRREKDVIQTRRESSYKGRRLQYRIRKANHLMKWKRRPSVLEAALDDVGTKSLPNICLNLFEQTRINLRNFNTGNAALESPNRTRRISVHDPKVSTRNSHRTTRTPTAEQPLRLLKSPRAIRPSGVEWRGDRDERGLKAGRVLLIEYLRPDPTETRWRVISQEIREAEALHSVYVGPPANYNHFRVFHVQNAPWAAPFLLQRFNIKVDRAGKHFGKWVKSVPQAASRNPRFSGKTWRSQQDPWRGVSLTAFSLDYVHYDDPNPITNDYDEPEKDGDDDEFDNAFYQPIVQDTTLSRLSVYIQHRDGPGSEVEPPPGSNAAERAAFEQKLPDLESLDNGNAIVIFDTTATGFPEDFLIPPQQEVESRWLRLPFYLDPEQTEDSPDDIRIVSTYTSVILGDVFNALSSSWQTYIDICSNYMGQLEDSVHRSPSDDSYAPELWINHAFWAKLEKLVFIHHDVIKETRSQLHELIDHFDDDILMASQSDFDLIANVLQDELVKPTAGLSSVMYQAVAFRDSRLSLDLNTSLWRLSWITFIFLPLTFLAGVFGMNVTPFDNRLSLGIYPITAVPLMVTVLLLWLSIKYLTVSRDITPWQRGIYKSVYRDLAKRHPDLWSAAGPRSLVMPEGFFARTRWRLVCSWFNQDKISLPKPDKRNLRNEGLGFWGRIQVGLLQRWLAKIAVGESPSPLNLELGK</sequence>
<dbReference type="EMBL" id="KV744937">
    <property type="protein sequence ID" value="OCK80991.1"/>
    <property type="molecule type" value="Genomic_DNA"/>
</dbReference>